<dbReference type="GeneID" id="38781080"/>
<dbReference type="InParanoid" id="A0A401GPL5"/>
<reference evidence="1 2" key="1">
    <citation type="journal article" date="2018" name="Sci. Rep.">
        <title>Genome sequence of the cauliflower mushroom Sparassis crispa (Hanabiratake) and its association with beneficial usage.</title>
        <authorList>
            <person name="Kiyama R."/>
            <person name="Furutani Y."/>
            <person name="Kawaguchi K."/>
            <person name="Nakanishi T."/>
        </authorList>
    </citation>
    <scope>NUCLEOTIDE SEQUENCE [LARGE SCALE GENOMIC DNA]</scope>
</reference>
<evidence type="ECO:0000313" key="2">
    <source>
        <dbReference type="Proteomes" id="UP000287166"/>
    </source>
</evidence>
<protein>
    <submittedName>
        <fullName evidence="1">Uncharacterized protein</fullName>
    </submittedName>
</protein>
<accession>A0A401GPL5</accession>
<sequence length="87" mass="9727">MNASSICTEIIGQRDPLARCRHYISKTNISTMSFLVFTEMHISQKMRTAEDLGLAGVCIRRILPPRSVGESFPALTLFPTVDHNCCK</sequence>
<keyword evidence="2" id="KW-1185">Reference proteome</keyword>
<dbReference type="AlphaFoldDB" id="A0A401GPL5"/>
<organism evidence="1 2">
    <name type="scientific">Sparassis crispa</name>
    <dbReference type="NCBI Taxonomy" id="139825"/>
    <lineage>
        <taxon>Eukaryota</taxon>
        <taxon>Fungi</taxon>
        <taxon>Dikarya</taxon>
        <taxon>Basidiomycota</taxon>
        <taxon>Agaricomycotina</taxon>
        <taxon>Agaricomycetes</taxon>
        <taxon>Polyporales</taxon>
        <taxon>Sparassidaceae</taxon>
        <taxon>Sparassis</taxon>
    </lineage>
</organism>
<evidence type="ECO:0000313" key="1">
    <source>
        <dbReference type="EMBL" id="GBE84163.1"/>
    </source>
</evidence>
<dbReference type="EMBL" id="BFAD01000006">
    <property type="protein sequence ID" value="GBE84163.1"/>
    <property type="molecule type" value="Genomic_DNA"/>
</dbReference>
<dbReference type="RefSeq" id="XP_027615076.1">
    <property type="nucleotide sequence ID" value="XM_027759275.1"/>
</dbReference>
<comment type="caution">
    <text evidence="1">The sequence shown here is derived from an EMBL/GenBank/DDBJ whole genome shotgun (WGS) entry which is preliminary data.</text>
</comment>
<gene>
    <name evidence="1" type="ORF">SCP_0601410</name>
</gene>
<name>A0A401GPL5_9APHY</name>
<proteinExistence type="predicted"/>
<dbReference type="Proteomes" id="UP000287166">
    <property type="component" value="Unassembled WGS sequence"/>
</dbReference>